<sequence>MNDTHPILARLYALKDADEAREVYDAWAADYDHDTIDDMGYVAPALAAEALAERISDGATVLDAGCGTGLVGAELAQRREVALDGMDLSPGMLERARAREVYRTLEIADLTRELAVVDDAYDAVICVGTLTGGHVGPGVLAEFVRITAPGGAIVATVHSHVWEDGGYRAEIERLAGEGLVSAEVWERPYHVREQMSCRLCVLTPQ</sequence>
<keyword evidence="3" id="KW-1185">Reference proteome</keyword>
<dbReference type="InterPro" id="IPR041698">
    <property type="entry name" value="Methyltransf_25"/>
</dbReference>
<name>A0A554RV88_9ACTN</name>
<keyword evidence="2" id="KW-0808">Transferase</keyword>
<dbReference type="GO" id="GO:0032259">
    <property type="term" value="P:methylation"/>
    <property type="evidence" value="ECO:0007669"/>
    <property type="project" value="UniProtKB-KW"/>
</dbReference>
<dbReference type="OrthoDB" id="7062303at2"/>
<comment type="caution">
    <text evidence="2">The sequence shown here is derived from an EMBL/GenBank/DDBJ whole genome shotgun (WGS) entry which is preliminary data.</text>
</comment>
<dbReference type="InterPro" id="IPR050508">
    <property type="entry name" value="Methyltransf_Superfamily"/>
</dbReference>
<gene>
    <name evidence="2" type="ORF">FNM00_15295</name>
</gene>
<dbReference type="PANTHER" id="PTHR42912:SF58">
    <property type="entry name" value="BLR1400 PROTEIN"/>
    <property type="match status" value="1"/>
</dbReference>
<dbReference type="RefSeq" id="WP_143914419.1">
    <property type="nucleotide sequence ID" value="NZ_VLNT01000016.1"/>
</dbReference>
<evidence type="ECO:0000313" key="3">
    <source>
        <dbReference type="Proteomes" id="UP000316988"/>
    </source>
</evidence>
<dbReference type="AlphaFoldDB" id="A0A554RV88"/>
<dbReference type="InterPro" id="IPR029063">
    <property type="entry name" value="SAM-dependent_MTases_sf"/>
</dbReference>
<dbReference type="Proteomes" id="UP000316988">
    <property type="component" value="Unassembled WGS sequence"/>
</dbReference>
<dbReference type="PANTHER" id="PTHR42912">
    <property type="entry name" value="METHYLTRANSFERASE"/>
    <property type="match status" value="1"/>
</dbReference>
<evidence type="ECO:0000259" key="1">
    <source>
        <dbReference type="Pfam" id="PF13649"/>
    </source>
</evidence>
<evidence type="ECO:0000313" key="2">
    <source>
        <dbReference type="EMBL" id="TSD58016.1"/>
    </source>
</evidence>
<feature type="domain" description="Methyltransferase" evidence="1">
    <location>
        <begin position="61"/>
        <end position="151"/>
    </location>
</feature>
<dbReference type="Gene3D" id="3.40.50.150">
    <property type="entry name" value="Vaccinia Virus protein VP39"/>
    <property type="match status" value="1"/>
</dbReference>
<dbReference type="EMBL" id="VLNT01000016">
    <property type="protein sequence ID" value="TSD58016.1"/>
    <property type="molecule type" value="Genomic_DNA"/>
</dbReference>
<dbReference type="GO" id="GO:0008168">
    <property type="term" value="F:methyltransferase activity"/>
    <property type="evidence" value="ECO:0007669"/>
    <property type="project" value="UniProtKB-KW"/>
</dbReference>
<dbReference type="SUPFAM" id="SSF53335">
    <property type="entry name" value="S-adenosyl-L-methionine-dependent methyltransferases"/>
    <property type="match status" value="1"/>
</dbReference>
<dbReference type="Pfam" id="PF13649">
    <property type="entry name" value="Methyltransf_25"/>
    <property type="match status" value="1"/>
</dbReference>
<protein>
    <submittedName>
        <fullName evidence="2">Class I SAM-dependent methyltransferase</fullName>
    </submittedName>
</protein>
<keyword evidence="2" id="KW-0489">Methyltransferase</keyword>
<dbReference type="CDD" id="cd02440">
    <property type="entry name" value="AdoMet_MTases"/>
    <property type="match status" value="1"/>
</dbReference>
<reference evidence="2 3" key="1">
    <citation type="submission" date="2019-07" db="EMBL/GenBank/DDBJ databases">
        <authorList>
            <person name="Zhao L.H."/>
        </authorList>
    </citation>
    <scope>NUCLEOTIDE SEQUENCE [LARGE SCALE GENOMIC DNA]</scope>
    <source>
        <strain evidence="2 3">Co35</strain>
    </source>
</reference>
<accession>A0A554RV88</accession>
<proteinExistence type="predicted"/>
<organism evidence="2 3">
    <name type="scientific">Aeromicrobium piscarium</name>
    <dbReference type="NCBI Taxonomy" id="2590901"/>
    <lineage>
        <taxon>Bacteria</taxon>
        <taxon>Bacillati</taxon>
        <taxon>Actinomycetota</taxon>
        <taxon>Actinomycetes</taxon>
        <taxon>Propionibacteriales</taxon>
        <taxon>Nocardioidaceae</taxon>
        <taxon>Aeromicrobium</taxon>
    </lineage>
</organism>